<reference evidence="1" key="1">
    <citation type="submission" date="2014-09" db="EMBL/GenBank/DDBJ databases">
        <authorList>
            <person name="Magalhaes I.L.F."/>
            <person name="Oliveira U."/>
            <person name="Santos F.R."/>
            <person name="Vidigal T.H.D.A."/>
            <person name="Brescovit A.D."/>
            <person name="Santos A.J."/>
        </authorList>
    </citation>
    <scope>NUCLEOTIDE SEQUENCE</scope>
    <source>
        <tissue evidence="1">Shoot tissue taken approximately 20 cm above the soil surface</tissue>
    </source>
</reference>
<accession>A0A0A9ANA0</accession>
<dbReference type="AlphaFoldDB" id="A0A0A9ANA0"/>
<protein>
    <submittedName>
        <fullName evidence="1">Uncharacterized protein</fullName>
    </submittedName>
</protein>
<reference evidence="1" key="2">
    <citation type="journal article" date="2015" name="Data Brief">
        <title>Shoot transcriptome of the giant reed, Arundo donax.</title>
        <authorList>
            <person name="Barrero R.A."/>
            <person name="Guerrero F.D."/>
            <person name="Moolhuijzen P."/>
            <person name="Goolsby J.A."/>
            <person name="Tidwell J."/>
            <person name="Bellgard S.E."/>
            <person name="Bellgard M.I."/>
        </authorList>
    </citation>
    <scope>NUCLEOTIDE SEQUENCE</scope>
    <source>
        <tissue evidence="1">Shoot tissue taken approximately 20 cm above the soil surface</tissue>
    </source>
</reference>
<organism evidence="1">
    <name type="scientific">Arundo donax</name>
    <name type="common">Giant reed</name>
    <name type="synonym">Donax arundinaceus</name>
    <dbReference type="NCBI Taxonomy" id="35708"/>
    <lineage>
        <taxon>Eukaryota</taxon>
        <taxon>Viridiplantae</taxon>
        <taxon>Streptophyta</taxon>
        <taxon>Embryophyta</taxon>
        <taxon>Tracheophyta</taxon>
        <taxon>Spermatophyta</taxon>
        <taxon>Magnoliopsida</taxon>
        <taxon>Liliopsida</taxon>
        <taxon>Poales</taxon>
        <taxon>Poaceae</taxon>
        <taxon>PACMAD clade</taxon>
        <taxon>Arundinoideae</taxon>
        <taxon>Arundineae</taxon>
        <taxon>Arundo</taxon>
    </lineage>
</organism>
<dbReference type="EMBL" id="GBRH01247480">
    <property type="protein sequence ID" value="JAD50415.1"/>
    <property type="molecule type" value="Transcribed_RNA"/>
</dbReference>
<name>A0A0A9ANA0_ARUDO</name>
<proteinExistence type="predicted"/>
<sequence>MSLSLYPVSSSAASLHLGYTIQAPRMISELGPQRNCPLTISLTQLHHSSNTRSSGCGDSS</sequence>
<evidence type="ECO:0000313" key="1">
    <source>
        <dbReference type="EMBL" id="JAD50415.1"/>
    </source>
</evidence>